<feature type="signal peptide" evidence="1">
    <location>
        <begin position="1"/>
        <end position="20"/>
    </location>
</feature>
<dbReference type="Proteomes" id="UP001302349">
    <property type="component" value="Chromosome"/>
</dbReference>
<gene>
    <name evidence="2" type="ORF">RT717_00765</name>
</gene>
<keyword evidence="1" id="KW-0732">Signal</keyword>
<name>A0ABZ0IRE8_9BACT</name>
<keyword evidence="3" id="KW-1185">Reference proteome</keyword>
<evidence type="ECO:0000256" key="1">
    <source>
        <dbReference type="SAM" id="SignalP"/>
    </source>
</evidence>
<dbReference type="Pfam" id="PF24681">
    <property type="entry name" value="Kelch_KLHDC2_KLHL20_DRC7"/>
    <property type="match status" value="1"/>
</dbReference>
<dbReference type="SUPFAM" id="SSF117281">
    <property type="entry name" value="Kelch motif"/>
    <property type="match status" value="1"/>
</dbReference>
<dbReference type="PANTHER" id="PTHR45632:SF24">
    <property type="entry name" value="GALACTOSE OXIDASE"/>
    <property type="match status" value="1"/>
</dbReference>
<feature type="chain" id="PRO_5046370222" evidence="1">
    <location>
        <begin position="21"/>
        <end position="322"/>
    </location>
</feature>
<evidence type="ECO:0000313" key="2">
    <source>
        <dbReference type="EMBL" id="WOK07151.1"/>
    </source>
</evidence>
<dbReference type="SMART" id="SM00612">
    <property type="entry name" value="Kelch"/>
    <property type="match status" value="5"/>
</dbReference>
<protein>
    <submittedName>
        <fullName evidence="2">Galactose oxidase</fullName>
    </submittedName>
</protein>
<organism evidence="2 3">
    <name type="scientific">Imperialibacter roseus</name>
    <dbReference type="NCBI Taxonomy" id="1324217"/>
    <lineage>
        <taxon>Bacteria</taxon>
        <taxon>Pseudomonadati</taxon>
        <taxon>Bacteroidota</taxon>
        <taxon>Cytophagia</taxon>
        <taxon>Cytophagales</taxon>
        <taxon>Flammeovirgaceae</taxon>
        <taxon>Imperialibacter</taxon>
    </lineage>
</organism>
<dbReference type="InterPro" id="IPR015915">
    <property type="entry name" value="Kelch-typ_b-propeller"/>
</dbReference>
<dbReference type="PANTHER" id="PTHR45632">
    <property type="entry name" value="LD33804P"/>
    <property type="match status" value="1"/>
</dbReference>
<reference evidence="2 3" key="1">
    <citation type="journal article" date="2023" name="Microbiol. Resour. Announc.">
        <title>Complete Genome Sequence of Imperialibacter roseus strain P4T.</title>
        <authorList>
            <person name="Tizabi D.R."/>
            <person name="Bachvaroff T."/>
            <person name="Hill R.T."/>
        </authorList>
    </citation>
    <scope>NUCLEOTIDE SEQUENCE [LARGE SCALE GENOMIC DNA]</scope>
    <source>
        <strain evidence="2 3">P4T</strain>
    </source>
</reference>
<dbReference type="InterPro" id="IPR006652">
    <property type="entry name" value="Kelch_1"/>
</dbReference>
<dbReference type="Gene3D" id="2.120.10.80">
    <property type="entry name" value="Kelch-type beta propeller"/>
    <property type="match status" value="2"/>
</dbReference>
<accession>A0ABZ0IRE8</accession>
<dbReference type="RefSeq" id="WP_317489838.1">
    <property type="nucleotide sequence ID" value="NZ_CP136051.1"/>
</dbReference>
<evidence type="ECO:0000313" key="3">
    <source>
        <dbReference type="Proteomes" id="UP001302349"/>
    </source>
</evidence>
<sequence length="322" mass="35585">MKKTLAFVVIVALSITCALAQSWQKVTPTNQCTNRHENSLTAIGNKLVLVGGRGVKPVESFDIKTNTWTKHVETPLEMSHFQAINYKGEMWVIGAFTGGYPHEVPIPDVYIFNIEKNEWRKGPSIPEDRRRGAAGAFVYKNKIYIICGETDGHWDGTNAWFDEYDPKTDRWRRLADAPHIRDHVGASVVGDKLYLAGGRRSTAKIQQVLNLTEPAVDVYDFRTGKWSTLSEAQNLPTKRAGASSVVLGKKVLIMGGESDAQEESHANVEAFNTQTMQWEILPMLNKGRHGTGAVNVKGKVYTVAGSGNRGGGPELNSIEVFE</sequence>
<dbReference type="EMBL" id="CP136051">
    <property type="protein sequence ID" value="WOK07151.1"/>
    <property type="molecule type" value="Genomic_DNA"/>
</dbReference>
<proteinExistence type="predicted"/>